<dbReference type="EMBL" id="JBHTBN010000004">
    <property type="protein sequence ID" value="MFC7357847.1"/>
    <property type="molecule type" value="Genomic_DNA"/>
</dbReference>
<comment type="caution">
    <text evidence="1">The sequence shown here is derived from an EMBL/GenBank/DDBJ whole genome shotgun (WGS) entry which is preliminary data.</text>
</comment>
<dbReference type="Gene3D" id="1.10.340.30">
    <property type="entry name" value="Hypothetical protein, domain 2"/>
    <property type="match status" value="1"/>
</dbReference>
<dbReference type="InterPro" id="IPR011257">
    <property type="entry name" value="DNA_glycosylase"/>
</dbReference>
<proteinExistence type="predicted"/>
<dbReference type="RefSeq" id="WP_380217708.1">
    <property type="nucleotide sequence ID" value="NZ_JBHTBN010000004.1"/>
</dbReference>
<dbReference type="InterPro" id="IPR005019">
    <property type="entry name" value="Adenine_glyco"/>
</dbReference>
<name>A0ABW2MSF1_9FLAO</name>
<dbReference type="InterPro" id="IPR052891">
    <property type="entry name" value="DNA-3mA_glycosylase"/>
</dbReference>
<accession>A0ABW2MSF1</accession>
<dbReference type="SUPFAM" id="SSF48150">
    <property type="entry name" value="DNA-glycosylase"/>
    <property type="match status" value="1"/>
</dbReference>
<dbReference type="NCBIfam" id="TIGR00624">
    <property type="entry name" value="tag"/>
    <property type="match status" value="1"/>
</dbReference>
<dbReference type="PANTHER" id="PTHR30037:SF4">
    <property type="entry name" value="DNA-3-METHYLADENINE GLYCOSYLASE I"/>
    <property type="match status" value="1"/>
</dbReference>
<reference evidence="2" key="1">
    <citation type="journal article" date="2019" name="Int. J. Syst. Evol. Microbiol.">
        <title>The Global Catalogue of Microorganisms (GCM) 10K type strain sequencing project: providing services to taxonomists for standard genome sequencing and annotation.</title>
        <authorList>
            <consortium name="The Broad Institute Genomics Platform"/>
            <consortium name="The Broad Institute Genome Sequencing Center for Infectious Disease"/>
            <person name="Wu L."/>
            <person name="Ma J."/>
        </authorList>
    </citation>
    <scope>NUCLEOTIDE SEQUENCE [LARGE SCALE GENOMIC DNA]</scope>
    <source>
        <strain evidence="2">CGMCC 1.16306</strain>
    </source>
</reference>
<dbReference type="Proteomes" id="UP001596415">
    <property type="component" value="Unassembled WGS sequence"/>
</dbReference>
<evidence type="ECO:0000313" key="2">
    <source>
        <dbReference type="Proteomes" id="UP001596415"/>
    </source>
</evidence>
<organism evidence="1 2">
    <name type="scientific">Jejudonia soesokkakensis</name>
    <dbReference type="NCBI Taxonomy" id="1323432"/>
    <lineage>
        <taxon>Bacteria</taxon>
        <taxon>Pseudomonadati</taxon>
        <taxon>Bacteroidota</taxon>
        <taxon>Flavobacteriia</taxon>
        <taxon>Flavobacteriales</taxon>
        <taxon>Flavobacteriaceae</taxon>
        <taxon>Jejudonia</taxon>
    </lineage>
</organism>
<dbReference type="PANTHER" id="PTHR30037">
    <property type="entry name" value="DNA-3-METHYLADENINE GLYCOSYLASE 1"/>
    <property type="match status" value="1"/>
</dbReference>
<protein>
    <submittedName>
        <fullName evidence="1">DNA-3-methyladenine glycosylase I</fullName>
    </submittedName>
</protein>
<sequence length="187" mass="21586">MLKIRCPWCGDDPLYIAYHDEEWGVPVKDDATLFEFLLLETFQAGLSWITILRKRENFRKAFDNFDYRKIAGYEQQKIDRLLQDSGIIRNKLKVHSAVTNAQAFIKIQEEFGSFSNYIWKFVAGTPIKNKLQSMAEAPANTLLSDTISKDLKKRGFKFVGSTVVYAHMQATGMVNDHLVSCFRYNEV</sequence>
<gene>
    <name evidence="1" type="ORF">ACFQO1_09120</name>
</gene>
<dbReference type="Pfam" id="PF03352">
    <property type="entry name" value="Adenine_glyco"/>
    <property type="match status" value="1"/>
</dbReference>
<dbReference type="InterPro" id="IPR004597">
    <property type="entry name" value="Tag"/>
</dbReference>
<evidence type="ECO:0000313" key="1">
    <source>
        <dbReference type="EMBL" id="MFC7357847.1"/>
    </source>
</evidence>
<keyword evidence="2" id="KW-1185">Reference proteome</keyword>